<evidence type="ECO:0000259" key="17">
    <source>
        <dbReference type="Pfam" id="PF18376"/>
    </source>
</evidence>
<dbReference type="Pfam" id="PF22700">
    <property type="entry name" value="MVD-like_N"/>
    <property type="match status" value="1"/>
</dbReference>
<dbReference type="SUPFAM" id="SSF55060">
    <property type="entry name" value="GHMP Kinase, C-terminal domain"/>
    <property type="match status" value="1"/>
</dbReference>
<evidence type="ECO:0000256" key="8">
    <source>
        <dbReference type="ARBA" id="ARBA00022955"/>
    </source>
</evidence>
<dbReference type="FunFam" id="3.30.230.10:FF:000080">
    <property type="entry name" value="Diphosphomevalonate decarboxylase"/>
    <property type="match status" value="1"/>
</dbReference>
<evidence type="ECO:0000256" key="9">
    <source>
        <dbReference type="ARBA" id="ARBA00023011"/>
    </source>
</evidence>
<dbReference type="GO" id="GO:0019287">
    <property type="term" value="P:isopentenyl diphosphate biosynthetic process, mevalonate pathway"/>
    <property type="evidence" value="ECO:0007669"/>
    <property type="project" value="UniProtKB-UniRule"/>
</dbReference>
<comment type="function">
    <text evidence="1 16">Catalyzes the ATP dependent decarboxylation of (R)-5-diphosphomevalonate to form isopentenyl diphosphate (IPP). Functions in the mevalonate (MVA) pathway leading to isopentenyl diphosphate (IPP), a key precursor for the biosynthesis of isoprenoids and sterol synthesis.</text>
</comment>
<keyword evidence="19" id="KW-1185">Reference proteome</keyword>
<evidence type="ECO:0000256" key="1">
    <source>
        <dbReference type="ARBA" id="ARBA00003812"/>
    </source>
</evidence>
<comment type="pathway">
    <text evidence="16">Steroid biosynthesis; cholesterol biosynthesis.</text>
</comment>
<dbReference type="InParanoid" id="A0A6J2YFQ2"/>
<evidence type="ECO:0000256" key="6">
    <source>
        <dbReference type="ARBA" id="ARBA00022741"/>
    </source>
</evidence>
<keyword evidence="11 16" id="KW-1207">Sterol metabolism</keyword>
<evidence type="ECO:0000313" key="19">
    <source>
        <dbReference type="Proteomes" id="UP000504635"/>
    </source>
</evidence>
<evidence type="ECO:0000256" key="15">
    <source>
        <dbReference type="PIRNR" id="PIRNR015950"/>
    </source>
</evidence>
<dbReference type="FunCoup" id="A0A6J2YFQ2">
    <property type="interactions" value="704"/>
</dbReference>
<dbReference type="InterPro" id="IPR029765">
    <property type="entry name" value="Mev_diP_decarb"/>
</dbReference>
<dbReference type="InterPro" id="IPR014721">
    <property type="entry name" value="Ribsml_uS5_D2-typ_fold_subgr"/>
</dbReference>
<protein>
    <recommendedName>
        <fullName evidence="4 15">Diphosphomevalonate decarboxylase</fullName>
        <ecNumber evidence="3 15">4.1.1.33</ecNumber>
    </recommendedName>
</protein>
<evidence type="ECO:0000256" key="11">
    <source>
        <dbReference type="ARBA" id="ARBA00023166"/>
    </source>
</evidence>
<feature type="domain" description="Mvd1 C-terminal" evidence="17">
    <location>
        <begin position="200"/>
        <end position="387"/>
    </location>
</feature>
<evidence type="ECO:0000256" key="10">
    <source>
        <dbReference type="ARBA" id="ARBA00023098"/>
    </source>
</evidence>
<evidence type="ECO:0000256" key="13">
    <source>
        <dbReference type="ARBA" id="ARBA00023239"/>
    </source>
</evidence>
<dbReference type="Gene3D" id="3.30.230.10">
    <property type="match status" value="1"/>
</dbReference>
<keyword evidence="7 15" id="KW-0067">ATP-binding</keyword>
<dbReference type="FunFam" id="3.30.70.890:FF:000005">
    <property type="entry name" value="Diphosphomevalonate decarboxylase"/>
    <property type="match status" value="1"/>
</dbReference>
<dbReference type="GeneID" id="115887477"/>
<dbReference type="RefSeq" id="XP_030762783.1">
    <property type="nucleotide sequence ID" value="XM_030906923.1"/>
</dbReference>
<dbReference type="CTD" id="4597"/>
<dbReference type="NCBIfam" id="TIGR01240">
    <property type="entry name" value="mevDPdecarb"/>
    <property type="match status" value="1"/>
</dbReference>
<evidence type="ECO:0000256" key="5">
    <source>
        <dbReference type="ARBA" id="ARBA00022516"/>
    </source>
</evidence>
<dbReference type="OrthoDB" id="10253702at2759"/>
<dbReference type="EC" id="4.1.1.33" evidence="3 15"/>
<gene>
    <name evidence="20" type="primary">LOC115887477</name>
</gene>
<dbReference type="GO" id="GO:0004163">
    <property type="term" value="F:diphosphomevalonate decarboxylase activity"/>
    <property type="evidence" value="ECO:0007669"/>
    <property type="project" value="UniProtKB-UniRule"/>
</dbReference>
<feature type="domain" description="Diphosphomevalonate decarboxylase-like N-terminal" evidence="18">
    <location>
        <begin position="8"/>
        <end position="186"/>
    </location>
</feature>
<sequence length="403" mass="45341">MKIVTAVAPVNIAVIKYWGKRDEKLILPINDSLSATLSTDVMCAKTTILTSPDLKENKFWLNGKEQSFDNVRLKNCLTESKLNYNKYIFALILIIFLVKKRCNSTLPYINWKIAICSENNFPTAAGLASSAAGYACLVYALAALYEIDGEISDIARLGSGSACRSVYGGWVRWQKGILSSGEDSIARPIASASHWPEMRVLVLVVNDNQKKYGSTIGMNHSVETSTLIRYRSESVIPQRIEEINKAILERNFHKFAEITMKDSNQFHAICLDTYPPCIYMNDVSHAIVNLVHHYNTYKEENKVAYTFDAGPNACIYLLESVLQEFLSIVNYIFPKPMDIKANDYFKGLPLDQTIIKKELMDDLNLTQNNEGVLKYLICTKVGEGPRLLTSSNEHLLQENGLPK</sequence>
<dbReference type="UniPathway" id="UPA00063"/>
<keyword evidence="16" id="KW-0152">Cholesterol biosynthesis</keyword>
<dbReference type="InterPro" id="IPR041431">
    <property type="entry name" value="Mvd1_C"/>
</dbReference>
<dbReference type="PANTHER" id="PTHR10977">
    <property type="entry name" value="DIPHOSPHOMEVALONATE DECARBOXYLASE"/>
    <property type="match status" value="1"/>
</dbReference>
<name>A0A6J2YFQ2_SITOR</name>
<evidence type="ECO:0000256" key="12">
    <source>
        <dbReference type="ARBA" id="ARBA00023221"/>
    </source>
</evidence>
<evidence type="ECO:0000256" key="2">
    <source>
        <dbReference type="ARBA" id="ARBA00008831"/>
    </source>
</evidence>
<dbReference type="InterPro" id="IPR053859">
    <property type="entry name" value="MVD-like_N"/>
</dbReference>
<dbReference type="GO" id="GO:0006695">
    <property type="term" value="P:cholesterol biosynthetic process"/>
    <property type="evidence" value="ECO:0007669"/>
    <property type="project" value="UniProtKB-UniPathway"/>
</dbReference>
<dbReference type="SUPFAM" id="SSF54211">
    <property type="entry name" value="Ribosomal protein S5 domain 2-like"/>
    <property type="match status" value="1"/>
</dbReference>
<keyword evidence="13 15" id="KW-0456">Lyase</keyword>
<evidence type="ECO:0000256" key="3">
    <source>
        <dbReference type="ARBA" id="ARBA00012296"/>
    </source>
</evidence>
<reference evidence="20" key="1">
    <citation type="submission" date="2025-08" db="UniProtKB">
        <authorList>
            <consortium name="RefSeq"/>
        </authorList>
    </citation>
    <scope>IDENTIFICATION</scope>
    <source>
        <tissue evidence="20">Gonads</tissue>
    </source>
</reference>
<keyword evidence="5 16" id="KW-0444">Lipid biosynthesis</keyword>
<dbReference type="GO" id="GO:0005829">
    <property type="term" value="C:cytosol"/>
    <property type="evidence" value="ECO:0007669"/>
    <property type="project" value="InterPro"/>
</dbReference>
<dbReference type="PIRSF" id="PIRSF015950">
    <property type="entry name" value="Mev_P_decrbx"/>
    <property type="match status" value="1"/>
</dbReference>
<evidence type="ECO:0000256" key="16">
    <source>
        <dbReference type="RuleBase" id="RU363086"/>
    </source>
</evidence>
<dbReference type="InterPro" id="IPR036554">
    <property type="entry name" value="GHMP_kinase_C_sf"/>
</dbReference>
<dbReference type="KEGG" id="soy:115887477"/>
<dbReference type="InterPro" id="IPR020568">
    <property type="entry name" value="Ribosomal_Su5_D2-typ_SF"/>
</dbReference>
<dbReference type="InterPro" id="IPR005935">
    <property type="entry name" value="Mev_decarb"/>
</dbReference>
<evidence type="ECO:0000256" key="4">
    <source>
        <dbReference type="ARBA" id="ARBA00019335"/>
    </source>
</evidence>
<dbReference type="Gene3D" id="3.30.70.890">
    <property type="entry name" value="GHMP kinase, C-terminal domain"/>
    <property type="match status" value="1"/>
</dbReference>
<dbReference type="Proteomes" id="UP000504635">
    <property type="component" value="Unplaced"/>
</dbReference>
<dbReference type="AlphaFoldDB" id="A0A6J2YFQ2"/>
<keyword evidence="12 16" id="KW-0753">Steroid metabolism</keyword>
<keyword evidence="9 16" id="KW-0756">Sterol biosynthesis</keyword>
<dbReference type="Pfam" id="PF18376">
    <property type="entry name" value="MDD_C"/>
    <property type="match status" value="1"/>
</dbReference>
<keyword evidence="8 16" id="KW-0752">Steroid biosynthesis</keyword>
<evidence type="ECO:0000256" key="7">
    <source>
        <dbReference type="ARBA" id="ARBA00022840"/>
    </source>
</evidence>
<keyword evidence="6 15" id="KW-0547">Nucleotide-binding</keyword>
<evidence type="ECO:0000256" key="14">
    <source>
        <dbReference type="ARBA" id="ARBA00048154"/>
    </source>
</evidence>
<keyword evidence="16" id="KW-0153">Cholesterol metabolism</keyword>
<evidence type="ECO:0000313" key="20">
    <source>
        <dbReference type="RefSeq" id="XP_030762783.1"/>
    </source>
</evidence>
<dbReference type="GO" id="GO:0005524">
    <property type="term" value="F:ATP binding"/>
    <property type="evidence" value="ECO:0007669"/>
    <property type="project" value="UniProtKB-UniRule"/>
</dbReference>
<dbReference type="PANTHER" id="PTHR10977:SF3">
    <property type="entry name" value="DIPHOSPHOMEVALONATE DECARBOXYLASE"/>
    <property type="match status" value="1"/>
</dbReference>
<proteinExistence type="inferred from homology"/>
<evidence type="ECO:0000259" key="18">
    <source>
        <dbReference type="Pfam" id="PF22700"/>
    </source>
</evidence>
<comment type="similarity">
    <text evidence="2 15 16">Belongs to the diphosphomevalonate decarboxylase family.</text>
</comment>
<comment type="catalytic activity">
    <reaction evidence="14 15 16">
        <text>(R)-5-diphosphomevalonate + ATP = isopentenyl diphosphate + ADP + phosphate + CO2</text>
        <dbReference type="Rhea" id="RHEA:23732"/>
        <dbReference type="ChEBI" id="CHEBI:16526"/>
        <dbReference type="ChEBI" id="CHEBI:30616"/>
        <dbReference type="ChEBI" id="CHEBI:43474"/>
        <dbReference type="ChEBI" id="CHEBI:57557"/>
        <dbReference type="ChEBI" id="CHEBI:128769"/>
        <dbReference type="ChEBI" id="CHEBI:456216"/>
        <dbReference type="EC" id="4.1.1.33"/>
    </reaction>
</comment>
<keyword evidence="10 15" id="KW-0443">Lipid metabolism</keyword>
<accession>A0A6J2YFQ2</accession>
<organism evidence="19 20">
    <name type="scientific">Sitophilus oryzae</name>
    <name type="common">Rice weevil</name>
    <name type="synonym">Curculio oryzae</name>
    <dbReference type="NCBI Taxonomy" id="7048"/>
    <lineage>
        <taxon>Eukaryota</taxon>
        <taxon>Metazoa</taxon>
        <taxon>Ecdysozoa</taxon>
        <taxon>Arthropoda</taxon>
        <taxon>Hexapoda</taxon>
        <taxon>Insecta</taxon>
        <taxon>Pterygota</taxon>
        <taxon>Neoptera</taxon>
        <taxon>Endopterygota</taxon>
        <taxon>Coleoptera</taxon>
        <taxon>Polyphaga</taxon>
        <taxon>Cucujiformia</taxon>
        <taxon>Curculionidae</taxon>
        <taxon>Dryophthorinae</taxon>
        <taxon>Sitophilus</taxon>
    </lineage>
</organism>